<comment type="caution">
    <text evidence="2">The sequence shown here is derived from an EMBL/GenBank/DDBJ whole genome shotgun (WGS) entry which is preliminary data.</text>
</comment>
<evidence type="ECO:0000313" key="2">
    <source>
        <dbReference type="EMBL" id="KAJ4410556.1"/>
    </source>
</evidence>
<protein>
    <submittedName>
        <fullName evidence="2">Uncharacterized protein</fullName>
    </submittedName>
</protein>
<organism evidence="2 3">
    <name type="scientific">Didymella pomorum</name>
    <dbReference type="NCBI Taxonomy" id="749634"/>
    <lineage>
        <taxon>Eukaryota</taxon>
        <taxon>Fungi</taxon>
        <taxon>Dikarya</taxon>
        <taxon>Ascomycota</taxon>
        <taxon>Pezizomycotina</taxon>
        <taxon>Dothideomycetes</taxon>
        <taxon>Pleosporomycetidae</taxon>
        <taxon>Pleosporales</taxon>
        <taxon>Pleosporineae</taxon>
        <taxon>Didymellaceae</taxon>
        <taxon>Didymella</taxon>
    </lineage>
</organism>
<evidence type="ECO:0000313" key="3">
    <source>
        <dbReference type="Proteomes" id="UP001140510"/>
    </source>
</evidence>
<reference evidence="2" key="1">
    <citation type="submission" date="2022-10" db="EMBL/GenBank/DDBJ databases">
        <title>Tapping the CABI collections for fungal endophytes: first genome assemblies for Collariella, Neodidymelliopsis, Ascochyta clinopodiicola, Didymella pomorum, Didymosphaeria variabile, Neocosmospora piperis and Neocucurbitaria cava.</title>
        <authorList>
            <person name="Hill R."/>
        </authorList>
    </citation>
    <scope>NUCLEOTIDE SEQUENCE</scope>
    <source>
        <strain evidence="2">IMI 355091</strain>
    </source>
</reference>
<keyword evidence="3" id="KW-1185">Reference proteome</keyword>
<accession>A0A9W9DA15</accession>
<proteinExistence type="predicted"/>
<gene>
    <name evidence="2" type="ORF">N0V91_002043</name>
</gene>
<feature type="region of interest" description="Disordered" evidence="1">
    <location>
        <begin position="44"/>
        <end position="74"/>
    </location>
</feature>
<dbReference type="AlphaFoldDB" id="A0A9W9DA15"/>
<name>A0A9W9DA15_9PLEO</name>
<sequence>MSLAAQYDGLKKLEQTVFDALLQELKEAEVKLIQSVSQLRETQAELKTAESEPIQATAKRDTSEKERTTTQEKLEHVQRELKCFTGMVTHTKAELAQTADGLLNVKTLEREARCTNAKLPPGSAGNLHFGAHVCFQRIGLAELESDDGSKVLDTVAFPPSSVTKL</sequence>
<dbReference type="Proteomes" id="UP001140510">
    <property type="component" value="Unassembled WGS sequence"/>
</dbReference>
<dbReference type="EMBL" id="JAPEVA010000008">
    <property type="protein sequence ID" value="KAJ4410556.1"/>
    <property type="molecule type" value="Genomic_DNA"/>
</dbReference>
<evidence type="ECO:0000256" key="1">
    <source>
        <dbReference type="SAM" id="MobiDB-lite"/>
    </source>
</evidence>
<feature type="compositionally biased region" description="Basic and acidic residues" evidence="1">
    <location>
        <begin position="58"/>
        <end position="74"/>
    </location>
</feature>